<feature type="chain" id="PRO_5034795282" evidence="2">
    <location>
        <begin position="19"/>
        <end position="297"/>
    </location>
</feature>
<feature type="region of interest" description="Disordered" evidence="1">
    <location>
        <begin position="147"/>
        <end position="171"/>
    </location>
</feature>
<accession>A0A8A1ME06</accession>
<dbReference type="EMBL" id="CP069112">
    <property type="protein sequence ID" value="QSS62943.1"/>
    <property type="molecule type" value="Genomic_DNA"/>
</dbReference>
<dbReference type="AlphaFoldDB" id="A0A8A1ME06"/>
<evidence type="ECO:0000256" key="1">
    <source>
        <dbReference type="SAM" id="MobiDB-lite"/>
    </source>
</evidence>
<organism evidence="3 4">
    <name type="scientific">Ajellomyces capsulatus</name>
    <name type="common">Darling's disease fungus</name>
    <name type="synonym">Histoplasma capsulatum</name>
    <dbReference type="NCBI Taxonomy" id="5037"/>
    <lineage>
        <taxon>Eukaryota</taxon>
        <taxon>Fungi</taxon>
        <taxon>Dikarya</taxon>
        <taxon>Ascomycota</taxon>
        <taxon>Pezizomycotina</taxon>
        <taxon>Eurotiomycetes</taxon>
        <taxon>Eurotiomycetidae</taxon>
        <taxon>Onygenales</taxon>
        <taxon>Ajellomycetaceae</taxon>
        <taxon>Histoplasma</taxon>
    </lineage>
</organism>
<gene>
    <name evidence="3" type="ORF">I7I51_02686</name>
</gene>
<dbReference type="VEuPathDB" id="FungiDB:I7I51_02686"/>
<feature type="signal peptide" evidence="2">
    <location>
        <begin position="1"/>
        <end position="18"/>
    </location>
</feature>
<dbReference type="Proteomes" id="UP000663671">
    <property type="component" value="Chromosome 7"/>
</dbReference>
<protein>
    <submittedName>
        <fullName evidence="3">Uncharacterized protein</fullName>
    </submittedName>
</protein>
<name>A0A8A1ME06_AJECA</name>
<evidence type="ECO:0000256" key="2">
    <source>
        <dbReference type="SAM" id="SignalP"/>
    </source>
</evidence>
<sequence>MAPAASIKPNVWFSLVLTITTSPLPQPLGPGRKVAKLNQTTLTTSVIQLQLLCHEFNSPGLAGETNIWFSLDHQTGRRGGGFGTGALRWNRGTLGHGLDKERKEEFALLHAQFWHGATCNKGLVNPGSLMRSYGLCHEFFAWEQSGMSQADPPSNNQRQTAAISPPSQHSTSNAYMFGQTSNPPISHHWAYMPVNRAGMAGRPSYASPGATIPANLQASASESAAYSYQSQGQTFQYMPDDYHNTQFNPRGSTNNWGLNGPTLPHPIDTVPTENQANMLGTFTSLRGPPRVTTASRR</sequence>
<keyword evidence="2" id="KW-0732">Signal</keyword>
<proteinExistence type="predicted"/>
<reference evidence="3" key="1">
    <citation type="submission" date="2021-01" db="EMBL/GenBank/DDBJ databases">
        <title>Chromosome-level genome assembly of a human fungal pathogen reveals clustering of transcriptionally co-regulated genes.</title>
        <authorList>
            <person name="Voorhies M."/>
            <person name="Cohen S."/>
            <person name="Shea T.P."/>
            <person name="Petrus S."/>
            <person name="Munoz J.F."/>
            <person name="Poplawski S."/>
            <person name="Goldman W.E."/>
            <person name="Michael T."/>
            <person name="Cuomo C.A."/>
            <person name="Sil A."/>
            <person name="Beyhan S."/>
        </authorList>
    </citation>
    <scope>NUCLEOTIDE SEQUENCE</scope>
    <source>
        <strain evidence="3">WU24</strain>
    </source>
</reference>
<evidence type="ECO:0000313" key="4">
    <source>
        <dbReference type="Proteomes" id="UP000663671"/>
    </source>
</evidence>
<evidence type="ECO:0000313" key="3">
    <source>
        <dbReference type="EMBL" id="QSS62943.1"/>
    </source>
</evidence>